<dbReference type="InterPro" id="IPR000246">
    <property type="entry name" value="Peptidase_T2"/>
</dbReference>
<keyword evidence="2" id="KW-1185">Reference proteome</keyword>
<evidence type="ECO:0000313" key="1">
    <source>
        <dbReference type="EMBL" id="KAL0640423.1"/>
    </source>
</evidence>
<organism evidence="1 2">
    <name type="scientific">Discina gigas</name>
    <dbReference type="NCBI Taxonomy" id="1032678"/>
    <lineage>
        <taxon>Eukaryota</taxon>
        <taxon>Fungi</taxon>
        <taxon>Dikarya</taxon>
        <taxon>Ascomycota</taxon>
        <taxon>Pezizomycotina</taxon>
        <taxon>Pezizomycetes</taxon>
        <taxon>Pezizales</taxon>
        <taxon>Discinaceae</taxon>
        <taxon>Discina</taxon>
    </lineage>
</organism>
<reference evidence="1 2" key="1">
    <citation type="submission" date="2024-02" db="EMBL/GenBank/DDBJ databases">
        <title>Discinaceae phylogenomics.</title>
        <authorList>
            <person name="Dirks A.C."/>
            <person name="James T.Y."/>
        </authorList>
    </citation>
    <scope>NUCLEOTIDE SEQUENCE [LARGE SCALE GENOMIC DNA]</scope>
    <source>
        <strain evidence="1 2">ACD0624</strain>
    </source>
</reference>
<comment type="caution">
    <text evidence="1">The sequence shown here is derived from an EMBL/GenBank/DDBJ whole genome shotgun (WGS) entry which is preliminary data.</text>
</comment>
<protein>
    <recommendedName>
        <fullName evidence="3">Asparaginase</fullName>
    </recommendedName>
</protein>
<name>A0ABR3GWT4_9PEZI</name>
<dbReference type="SUPFAM" id="SSF56235">
    <property type="entry name" value="N-terminal nucleophile aminohydrolases (Ntn hydrolases)"/>
    <property type="match status" value="1"/>
</dbReference>
<dbReference type="EMBL" id="JBBBZM010000003">
    <property type="protein sequence ID" value="KAL0640423.1"/>
    <property type="molecule type" value="Genomic_DNA"/>
</dbReference>
<evidence type="ECO:0008006" key="3">
    <source>
        <dbReference type="Google" id="ProtNLM"/>
    </source>
</evidence>
<dbReference type="PANTHER" id="PTHR10188">
    <property type="entry name" value="L-ASPARAGINASE"/>
    <property type="match status" value="1"/>
</dbReference>
<dbReference type="CDD" id="cd04701">
    <property type="entry name" value="Asparaginase_2"/>
    <property type="match status" value="1"/>
</dbReference>
<dbReference type="InterPro" id="IPR029055">
    <property type="entry name" value="Ntn_hydrolases_N"/>
</dbReference>
<accession>A0ABR3GWT4</accession>
<dbReference type="Pfam" id="PF01112">
    <property type="entry name" value="Asparaginase_2"/>
    <property type="match status" value="2"/>
</dbReference>
<dbReference type="Proteomes" id="UP001447188">
    <property type="component" value="Unassembled WGS sequence"/>
</dbReference>
<evidence type="ECO:0000313" key="2">
    <source>
        <dbReference type="Proteomes" id="UP001447188"/>
    </source>
</evidence>
<dbReference type="PANTHER" id="PTHR10188:SF43">
    <property type="entry name" value="ASPARAGINASE (EUROFUNG)"/>
    <property type="match status" value="1"/>
</dbReference>
<dbReference type="Gene3D" id="3.60.20.30">
    <property type="entry name" value="(Glycosyl)asparaginase"/>
    <property type="match status" value="1"/>
</dbReference>
<proteinExistence type="predicted"/>
<sequence>MYAHRYPTRRVPALVIHGGAGSISRANLPRSSPQYAAYVLSLRAILAAIYPLLVSGASALDAATAAVRLFEDNPLFNAGKGAVFNSAGGNELEASVMVSRGAQKRGVGVELLTRVKNPIMLAKELLMRQEREESAPRQETTRHNCISGREAERLAEVWGCEIVDEGYFYTDKRWQEHLRGLKQHGRGVGLAEPVGFDEEEEEENEELHEYLPQGTVGCVALDIYGTLCVATSTGGLTNKIPGRIGDTPTLGAGFWAEEWQVPVSPPRTPVDRSWAGWIFAICFSRAPIETGDHSGEKQSLLFPSTERRETRAVALSGTGNGDYFLRLAAAHSVAARCRFGGMDLQSATEEMVGVDGEMQKSAGGRWGMGDGEGGFIGIDEKGKVVMVMNCGGMFRGYIDDDGKARVGVFRDEEET</sequence>
<gene>
    <name evidence="1" type="ORF">Q9L58_000391</name>
</gene>